<comment type="caution">
    <text evidence="7">The sequence shown here is derived from an EMBL/GenBank/DDBJ whole genome shotgun (WGS) entry which is preliminary data.</text>
</comment>
<feature type="domain" description="EamA" evidence="6">
    <location>
        <begin position="153"/>
        <end position="285"/>
    </location>
</feature>
<evidence type="ECO:0000313" key="7">
    <source>
        <dbReference type="EMBL" id="TDR90004.1"/>
    </source>
</evidence>
<dbReference type="Proteomes" id="UP000295122">
    <property type="component" value="Unassembled WGS sequence"/>
</dbReference>
<dbReference type="InterPro" id="IPR037185">
    <property type="entry name" value="EmrE-like"/>
</dbReference>
<feature type="transmembrane region" description="Helical" evidence="5">
    <location>
        <begin position="90"/>
        <end position="112"/>
    </location>
</feature>
<evidence type="ECO:0000256" key="2">
    <source>
        <dbReference type="ARBA" id="ARBA00022692"/>
    </source>
</evidence>
<evidence type="ECO:0000259" key="6">
    <source>
        <dbReference type="Pfam" id="PF00892"/>
    </source>
</evidence>
<evidence type="ECO:0000313" key="8">
    <source>
        <dbReference type="Proteomes" id="UP000295122"/>
    </source>
</evidence>
<feature type="transmembrane region" description="Helical" evidence="5">
    <location>
        <begin position="213"/>
        <end position="233"/>
    </location>
</feature>
<dbReference type="OrthoDB" id="9810556at2"/>
<evidence type="ECO:0000256" key="4">
    <source>
        <dbReference type="ARBA" id="ARBA00023136"/>
    </source>
</evidence>
<feature type="transmembrane region" description="Helical" evidence="5">
    <location>
        <begin position="245"/>
        <end position="264"/>
    </location>
</feature>
<feature type="transmembrane region" description="Helical" evidence="5">
    <location>
        <begin position="124"/>
        <end position="143"/>
    </location>
</feature>
<dbReference type="EMBL" id="SNZR01000013">
    <property type="protein sequence ID" value="TDR90004.1"/>
    <property type="molecule type" value="Genomic_DNA"/>
</dbReference>
<dbReference type="InterPro" id="IPR000620">
    <property type="entry name" value="EamA_dom"/>
</dbReference>
<protein>
    <submittedName>
        <fullName evidence="7">Threonine/homoserine efflux transporter RhtA</fullName>
    </submittedName>
</protein>
<reference evidence="7 8" key="1">
    <citation type="submission" date="2019-03" db="EMBL/GenBank/DDBJ databases">
        <title>Genomic Encyclopedia of Type Strains, Phase IV (KMG-IV): sequencing the most valuable type-strain genomes for metagenomic binning, comparative biology and taxonomic classification.</title>
        <authorList>
            <person name="Goeker M."/>
        </authorList>
    </citation>
    <scope>NUCLEOTIDE SEQUENCE [LARGE SCALE GENOMIC DNA]</scope>
    <source>
        <strain evidence="7 8">DSM 25903</strain>
    </source>
</reference>
<dbReference type="PANTHER" id="PTHR32322:SF9">
    <property type="entry name" value="AMINO-ACID METABOLITE EFFLUX PUMP-RELATED"/>
    <property type="match status" value="1"/>
</dbReference>
<evidence type="ECO:0000256" key="5">
    <source>
        <dbReference type="SAM" id="Phobius"/>
    </source>
</evidence>
<evidence type="ECO:0000256" key="1">
    <source>
        <dbReference type="ARBA" id="ARBA00004141"/>
    </source>
</evidence>
<dbReference type="AlphaFoldDB" id="A0A4R7BVX4"/>
<keyword evidence="4 5" id="KW-0472">Membrane</keyword>
<keyword evidence="8" id="KW-1185">Reference proteome</keyword>
<keyword evidence="2 5" id="KW-0812">Transmembrane</keyword>
<feature type="transmembrane region" description="Helical" evidence="5">
    <location>
        <begin position="270"/>
        <end position="292"/>
    </location>
</feature>
<comment type="subcellular location">
    <subcellularLocation>
        <location evidence="1">Membrane</location>
        <topology evidence="1">Multi-pass membrane protein</topology>
    </subcellularLocation>
</comment>
<dbReference type="GO" id="GO:0016020">
    <property type="term" value="C:membrane"/>
    <property type="evidence" value="ECO:0007669"/>
    <property type="project" value="UniProtKB-SubCell"/>
</dbReference>
<dbReference type="PANTHER" id="PTHR32322">
    <property type="entry name" value="INNER MEMBRANE TRANSPORTER"/>
    <property type="match status" value="1"/>
</dbReference>
<feature type="domain" description="EamA" evidence="6">
    <location>
        <begin position="7"/>
        <end position="138"/>
    </location>
</feature>
<name>A0A4R7BVX4_9HYPH</name>
<feature type="transmembrane region" description="Helical" evidence="5">
    <location>
        <begin position="63"/>
        <end position="84"/>
    </location>
</feature>
<feature type="transmembrane region" description="Helical" evidence="5">
    <location>
        <begin position="7"/>
        <end position="27"/>
    </location>
</feature>
<gene>
    <name evidence="7" type="ORF">EV668_2842</name>
</gene>
<dbReference type="Pfam" id="PF00892">
    <property type="entry name" value="EamA"/>
    <property type="match status" value="2"/>
</dbReference>
<keyword evidence="3 5" id="KW-1133">Transmembrane helix</keyword>
<dbReference type="InterPro" id="IPR050638">
    <property type="entry name" value="AA-Vitamin_Transporters"/>
</dbReference>
<feature type="transmembrane region" description="Helical" evidence="5">
    <location>
        <begin position="33"/>
        <end position="51"/>
    </location>
</feature>
<feature type="transmembrane region" description="Helical" evidence="5">
    <location>
        <begin position="180"/>
        <end position="201"/>
    </location>
</feature>
<evidence type="ECO:0000256" key="3">
    <source>
        <dbReference type="ARBA" id="ARBA00022989"/>
    </source>
</evidence>
<dbReference type="SUPFAM" id="SSF103481">
    <property type="entry name" value="Multidrug resistance efflux transporter EmrE"/>
    <property type="match status" value="2"/>
</dbReference>
<proteinExistence type="predicted"/>
<feature type="transmembrane region" description="Helical" evidence="5">
    <location>
        <begin position="149"/>
        <end position="168"/>
    </location>
</feature>
<sequence length="301" mass="31034">MGPADWLLLVTLSVLWGGSFLFTGIAVRELPPLTIVTLRVGIAAVALLALLRVMGIAMPVTNRFWLVCFGMGLLNNVVPFNLSAWAQTQITSGLAAILNATTPLFAVLVTHALTEDEKATAPKLVGVVVGFAGVALMIGPDAFSADSALLPQLAVLGCGLSYAFSGVFGRRFKALGQPPIVAAAGQLTASTALLLPVLFVVDPPWTTPLPSAGVLAAVLALALASTAFAYILFFRILASAGATNLMLVTFLIPVSAVLLGALLLGERLEAKHAAGMALIALGLAAIDGRLFALARRRLSGG</sequence>
<accession>A0A4R7BVX4</accession>
<organism evidence="7 8">
    <name type="scientific">Enterovirga rhinocerotis</name>
    <dbReference type="NCBI Taxonomy" id="1339210"/>
    <lineage>
        <taxon>Bacteria</taxon>
        <taxon>Pseudomonadati</taxon>
        <taxon>Pseudomonadota</taxon>
        <taxon>Alphaproteobacteria</taxon>
        <taxon>Hyphomicrobiales</taxon>
        <taxon>Methylobacteriaceae</taxon>
        <taxon>Enterovirga</taxon>
    </lineage>
</organism>